<reference evidence="2" key="3">
    <citation type="submission" date="2025-09" db="UniProtKB">
        <authorList>
            <consortium name="Ensembl"/>
        </authorList>
    </citation>
    <scope>IDENTIFICATION</scope>
    <source>
        <strain evidence="2">Thoroughbred</strain>
    </source>
</reference>
<organism evidence="2 3">
    <name type="scientific">Equus caballus</name>
    <name type="common">Horse</name>
    <dbReference type="NCBI Taxonomy" id="9796"/>
    <lineage>
        <taxon>Eukaryota</taxon>
        <taxon>Metazoa</taxon>
        <taxon>Chordata</taxon>
        <taxon>Craniata</taxon>
        <taxon>Vertebrata</taxon>
        <taxon>Euteleostomi</taxon>
        <taxon>Mammalia</taxon>
        <taxon>Eutheria</taxon>
        <taxon>Laurasiatheria</taxon>
        <taxon>Perissodactyla</taxon>
        <taxon>Equidae</taxon>
        <taxon>Equus</taxon>
    </lineage>
</organism>
<protein>
    <submittedName>
        <fullName evidence="2">Small lysine rich protein 1</fullName>
    </submittedName>
</protein>
<dbReference type="PANTHER" id="PTHR37932:SF1">
    <property type="entry name" value="SMALL LYSINE-RICH PROTEIN 1"/>
    <property type="match status" value="1"/>
</dbReference>
<dbReference type="PANTHER" id="PTHR37932">
    <property type="entry name" value="SMALL LYSINE-RICH PROTEIN 1"/>
    <property type="match status" value="1"/>
</dbReference>
<gene>
    <name evidence="2" type="primary">SMKR1</name>
</gene>
<dbReference type="AlphaFoldDB" id="A0A9L0SAX4"/>
<feature type="region of interest" description="Disordered" evidence="1">
    <location>
        <begin position="1"/>
        <end position="137"/>
    </location>
</feature>
<dbReference type="Proteomes" id="UP000002281">
    <property type="component" value="Chromosome 4"/>
</dbReference>
<name>A0A9L0SAX4_HORSE</name>
<reference evidence="2 3" key="1">
    <citation type="journal article" date="2009" name="Science">
        <title>Genome sequence, comparative analysis, and population genetics of the domestic horse.</title>
        <authorList>
            <consortium name="Broad Institute Genome Sequencing Platform"/>
            <consortium name="Broad Institute Whole Genome Assembly Team"/>
            <person name="Wade C.M."/>
            <person name="Giulotto E."/>
            <person name="Sigurdsson S."/>
            <person name="Zoli M."/>
            <person name="Gnerre S."/>
            <person name="Imsland F."/>
            <person name="Lear T.L."/>
            <person name="Adelson D.L."/>
            <person name="Bailey E."/>
            <person name="Bellone R.R."/>
            <person name="Bloecker H."/>
            <person name="Distl O."/>
            <person name="Edgar R.C."/>
            <person name="Garber M."/>
            <person name="Leeb T."/>
            <person name="Mauceli E."/>
            <person name="MacLeod J.N."/>
            <person name="Penedo M.C.T."/>
            <person name="Raison J.M."/>
            <person name="Sharpe T."/>
            <person name="Vogel J."/>
            <person name="Andersson L."/>
            <person name="Antczak D.F."/>
            <person name="Biagi T."/>
            <person name="Binns M.M."/>
            <person name="Chowdhary B.P."/>
            <person name="Coleman S.J."/>
            <person name="Della Valle G."/>
            <person name="Fryc S."/>
            <person name="Guerin G."/>
            <person name="Hasegawa T."/>
            <person name="Hill E.W."/>
            <person name="Jurka J."/>
            <person name="Kiialainen A."/>
            <person name="Lindgren G."/>
            <person name="Liu J."/>
            <person name="Magnani E."/>
            <person name="Mickelson J.R."/>
            <person name="Murray J."/>
            <person name="Nergadze S.G."/>
            <person name="Onofrio R."/>
            <person name="Pedroni S."/>
            <person name="Piras M.F."/>
            <person name="Raudsepp T."/>
            <person name="Rocchi M."/>
            <person name="Roeed K.H."/>
            <person name="Ryder O.A."/>
            <person name="Searle S."/>
            <person name="Skow L."/>
            <person name="Swinburne J.E."/>
            <person name="Syvaenen A.C."/>
            <person name="Tozaki T."/>
            <person name="Valberg S.J."/>
            <person name="Vaudin M."/>
            <person name="White J.R."/>
            <person name="Zody M.C."/>
            <person name="Lander E.S."/>
            <person name="Lindblad-Toh K."/>
        </authorList>
    </citation>
    <scope>NUCLEOTIDE SEQUENCE [LARGE SCALE GENOMIC DNA]</scope>
    <source>
        <strain evidence="2 3">Thoroughbred</strain>
    </source>
</reference>
<feature type="compositionally biased region" description="Pro residues" evidence="1">
    <location>
        <begin position="23"/>
        <end position="32"/>
    </location>
</feature>
<evidence type="ECO:0000256" key="1">
    <source>
        <dbReference type="SAM" id="MobiDB-lite"/>
    </source>
</evidence>
<reference evidence="2" key="2">
    <citation type="submission" date="2025-08" db="UniProtKB">
        <authorList>
            <consortium name="Ensembl"/>
        </authorList>
    </citation>
    <scope>IDENTIFICATION</scope>
    <source>
        <strain evidence="2">Thoroughbred</strain>
    </source>
</reference>
<sequence>MRSSMTSPRPASERSSAHRGRPAPRPAPPPPSTARRRPSPGPAPGRPNLDAPARSGALRSQPAAAASGKRPSQRRGQQGARRTFAGRQCRCKGACRGGPARPNVWTPGAVSRQRPGKEKRGTGRGKSHGKKQKKPEVDILSPAAMLNLYYIAHNVADCLQLRGFRWPGAPKAKKGKAKT</sequence>
<evidence type="ECO:0000313" key="2">
    <source>
        <dbReference type="Ensembl" id="ENSECAP00000071308.1"/>
    </source>
</evidence>
<evidence type="ECO:0000313" key="3">
    <source>
        <dbReference type="Proteomes" id="UP000002281"/>
    </source>
</evidence>
<keyword evidence="3" id="KW-1185">Reference proteome</keyword>
<accession>A0A9L0SAX4</accession>
<proteinExistence type="predicted"/>
<feature type="compositionally biased region" description="Basic residues" evidence="1">
    <location>
        <begin position="122"/>
        <end position="133"/>
    </location>
</feature>
<dbReference type="GeneTree" id="ENSGT00640000091917"/>
<dbReference type="InterPro" id="IPR037760">
    <property type="entry name" value="SMKR1"/>
</dbReference>
<dbReference type="Ensembl" id="ENSECAT00000088859.1">
    <property type="protein sequence ID" value="ENSECAP00000071308.1"/>
    <property type="gene ID" value="ENSECAG00000029629.3"/>
</dbReference>